<dbReference type="InterPro" id="IPR023296">
    <property type="entry name" value="Glyco_hydro_beta-prop_sf"/>
</dbReference>
<comment type="caution">
    <text evidence="7">The sequence shown here is derived from an EMBL/GenBank/DDBJ whole genome shotgun (WGS) entry which is preliminary data.</text>
</comment>
<dbReference type="Pfam" id="PF20578">
    <property type="entry name" value="aBig_2"/>
    <property type="match status" value="2"/>
</dbReference>
<feature type="domain" description="Atrophied bacterial Ig" evidence="6">
    <location>
        <begin position="189"/>
        <end position="268"/>
    </location>
</feature>
<dbReference type="AlphaFoldDB" id="A0A413RQS1"/>
<gene>
    <name evidence="7" type="ORF">D1825_01970</name>
</gene>
<dbReference type="InterPro" id="IPR046780">
    <property type="entry name" value="aBig_2"/>
</dbReference>
<dbReference type="InterPro" id="IPR050727">
    <property type="entry name" value="GH43_arabinanases"/>
</dbReference>
<dbReference type="Pfam" id="PF16640">
    <property type="entry name" value="Big_3_5"/>
    <property type="match status" value="2"/>
</dbReference>
<dbReference type="PANTHER" id="PTHR43301:SF3">
    <property type="entry name" value="ARABINAN ENDO-1,5-ALPHA-L-ARABINOSIDASE A-RELATED"/>
    <property type="match status" value="1"/>
</dbReference>
<proteinExistence type="inferred from homology"/>
<dbReference type="PANTHER" id="PTHR43301">
    <property type="entry name" value="ARABINAN ENDO-1,5-ALPHA-L-ARABINOSIDASE"/>
    <property type="match status" value="1"/>
</dbReference>
<dbReference type="InterPro" id="IPR006710">
    <property type="entry name" value="Glyco_hydro_43"/>
</dbReference>
<name>A0A413RQS1_9CELL</name>
<dbReference type="Proteomes" id="UP000283374">
    <property type="component" value="Unassembled WGS sequence"/>
</dbReference>
<feature type="domain" description="Bacterial Ig-like" evidence="5">
    <location>
        <begin position="869"/>
        <end position="954"/>
    </location>
</feature>
<evidence type="ECO:0000256" key="3">
    <source>
        <dbReference type="ARBA" id="ARBA00022801"/>
    </source>
</evidence>
<dbReference type="InterPro" id="IPR058094">
    <property type="entry name" value="Ig-like_OmpL47-like"/>
</dbReference>
<dbReference type="InterPro" id="IPR032109">
    <property type="entry name" value="Big_3_5"/>
</dbReference>
<organism evidence="7 8">
    <name type="scientific">Cellulomonas rhizosphaerae</name>
    <dbReference type="NCBI Taxonomy" id="2293719"/>
    <lineage>
        <taxon>Bacteria</taxon>
        <taxon>Bacillati</taxon>
        <taxon>Actinomycetota</taxon>
        <taxon>Actinomycetes</taxon>
        <taxon>Micrococcales</taxon>
        <taxon>Cellulomonadaceae</taxon>
        <taxon>Cellulomonas</taxon>
    </lineage>
</organism>
<dbReference type="GO" id="GO:0005975">
    <property type="term" value="P:carbohydrate metabolic process"/>
    <property type="evidence" value="ECO:0007669"/>
    <property type="project" value="InterPro"/>
</dbReference>
<protein>
    <recommendedName>
        <fullName evidence="9">Beta-xylosidase</fullName>
    </recommendedName>
</protein>
<evidence type="ECO:0000259" key="5">
    <source>
        <dbReference type="Pfam" id="PF16640"/>
    </source>
</evidence>
<dbReference type="Gene3D" id="2.60.120.200">
    <property type="match status" value="1"/>
</dbReference>
<feature type="non-terminal residue" evidence="7">
    <location>
        <position position="1"/>
    </location>
</feature>
<evidence type="ECO:0000313" key="7">
    <source>
        <dbReference type="EMBL" id="RHA44293.1"/>
    </source>
</evidence>
<evidence type="ECO:0000256" key="1">
    <source>
        <dbReference type="ARBA" id="ARBA00004834"/>
    </source>
</evidence>
<sequence length="1053" mass="106413">KSSNLARDVWKRVTYTQTGTTGILYEDGVEVARNANVTLTPGSIGGGVTAANYIGRSVYTADAYLKGNVRDFAIYNRALTPSQVAAGAAAANQAAVDADKSALALTGVDAVTADLTLPTTGTQGSTIAWSSSDPAVVTGSGKVTRPAFGGPDATVTLTATLTKGGVSTTKAFTVTVLADIAPGAKATYDAEHLTVTNLDDVRGNLTLPATGPRGSAITWTSSSAAVITATGDATRPAYGQDAATVTLTATATNGGEQASHAYTATVPALPRTAPKTGYVFSYFTGDSLAGEKIYFAASRGNNALAWDELNGGAAALTSTLGSKGLRDPFLIRSPEGDKFFLIATDLSIGGGTSWDASQRSGSQYIEVWESEDLVHWSAQRHVRVSPSTAGNTWAPEAYYDEEIGAYVVFWASKLYAASDPDHTGSTYNRMMYATTRDFVTFTEPQVWQDPGKSVIDSTVLKDGDTYYRFTKDEAAASGCTDIIQERSTDLLATSPSSAWSLQANCIGKNAGTGGVEGPTIFKANPGDVNGSGFYLFVDEYGGRGYIPLKSPSLANPAWTLPASWDLPTHPRHGTVANVSASEWNQLTGAAPAAVTSSVSLALSESSVELGSTVHADVTVAASDGGEVAGDVTITAGDFSTTVTLVDGAAGVDLPATLAAGSYTVRAAYAGYDVVGAGSDTAELTVVAPPADTVAPAVVLSTAPAAPDGLGGWWTSAVTVTAVATDSGTPVSGVASVEASVDGGAWAPLAAGGVKVSADGTHVVRVRATDVAGNVSTPVTADVRVDRTAPTAKAAVSGRTVTLTGSDATSGLARLEYRVGSGAWTAYASPVTLPKQAASLGYRAVDKAGNASAAASVAVASSSAVSVGLPASLTTASTARVTVAVTAGTGVTPTGKVTVKVTQGSKVLTTKTATLSGGKASVTLPRLPAGKVSVVATYAGSTAVLGSSATVTRTVAKARASAKVTLNRTTARPNQKVVATVAVSGPLKATGKVTVTIRKGSHTFATKTLTLSSSGRASITLPALASGTYTVSAAYAGSATLGPATSKAVSLRVR</sequence>
<accession>A0A413RQS1</accession>
<comment type="similarity">
    <text evidence="2">Belongs to the glycosyl hydrolase 43 family.</text>
</comment>
<dbReference type="InterPro" id="IPR013320">
    <property type="entry name" value="ConA-like_dom_sf"/>
</dbReference>
<keyword evidence="4" id="KW-0326">Glycosidase</keyword>
<dbReference type="SUPFAM" id="SSF49899">
    <property type="entry name" value="Concanavalin A-like lectins/glucanases"/>
    <property type="match status" value="1"/>
</dbReference>
<evidence type="ECO:0000256" key="4">
    <source>
        <dbReference type="ARBA" id="ARBA00023295"/>
    </source>
</evidence>
<evidence type="ECO:0000259" key="6">
    <source>
        <dbReference type="Pfam" id="PF20578"/>
    </source>
</evidence>
<feature type="domain" description="Bacterial Ig-like" evidence="5">
    <location>
        <begin position="964"/>
        <end position="1052"/>
    </location>
</feature>
<dbReference type="EMBL" id="QWKP01000096">
    <property type="protein sequence ID" value="RHA44293.1"/>
    <property type="molecule type" value="Genomic_DNA"/>
</dbReference>
<comment type="pathway">
    <text evidence="1">Glycan metabolism; L-arabinan degradation.</text>
</comment>
<evidence type="ECO:0000313" key="8">
    <source>
        <dbReference type="Proteomes" id="UP000283374"/>
    </source>
</evidence>
<dbReference type="Gene3D" id="2.115.10.20">
    <property type="entry name" value="Glycosyl hydrolase domain, family 43"/>
    <property type="match status" value="1"/>
</dbReference>
<feature type="domain" description="Atrophied bacterial Ig" evidence="6">
    <location>
        <begin position="96"/>
        <end position="178"/>
    </location>
</feature>
<keyword evidence="3" id="KW-0378">Hydrolase</keyword>
<dbReference type="Gene3D" id="2.60.40.10">
    <property type="entry name" value="Immunoglobulins"/>
    <property type="match status" value="3"/>
</dbReference>
<dbReference type="OrthoDB" id="9758923at2"/>
<evidence type="ECO:0000256" key="2">
    <source>
        <dbReference type="ARBA" id="ARBA00009865"/>
    </source>
</evidence>
<reference evidence="7 8" key="1">
    <citation type="submission" date="2018-08" db="EMBL/GenBank/DDBJ databases">
        <title>Cellulomonas rhizosphaerae sp. nov., a novel actinomycete isolated from soil.</title>
        <authorList>
            <person name="Tian Y."/>
        </authorList>
    </citation>
    <scope>NUCLEOTIDE SEQUENCE [LARGE SCALE GENOMIC DNA]</scope>
    <source>
        <strain evidence="7 8">NEAU-TCZ24</strain>
    </source>
</reference>
<dbReference type="InterPro" id="IPR013783">
    <property type="entry name" value="Ig-like_fold"/>
</dbReference>
<dbReference type="GO" id="GO:0004553">
    <property type="term" value="F:hydrolase activity, hydrolyzing O-glycosyl compounds"/>
    <property type="evidence" value="ECO:0007669"/>
    <property type="project" value="InterPro"/>
</dbReference>
<dbReference type="NCBIfam" id="NF047446">
    <property type="entry name" value="barrel_OmpL47"/>
    <property type="match status" value="2"/>
</dbReference>
<evidence type="ECO:0008006" key="9">
    <source>
        <dbReference type="Google" id="ProtNLM"/>
    </source>
</evidence>
<dbReference type="Pfam" id="PF13385">
    <property type="entry name" value="Laminin_G_3"/>
    <property type="match status" value="1"/>
</dbReference>
<dbReference type="RefSeq" id="WP_118765817.1">
    <property type="nucleotide sequence ID" value="NZ_QWKP01000096.1"/>
</dbReference>
<keyword evidence="8" id="KW-1185">Reference proteome</keyword>
<dbReference type="CDD" id="cd08983">
    <property type="entry name" value="GH43_Bt3655-like"/>
    <property type="match status" value="1"/>
</dbReference>
<dbReference type="Pfam" id="PF04616">
    <property type="entry name" value="Glyco_hydro_43"/>
    <property type="match status" value="1"/>
</dbReference>
<dbReference type="SUPFAM" id="SSF75005">
    <property type="entry name" value="Arabinanase/levansucrase/invertase"/>
    <property type="match status" value="1"/>
</dbReference>